<evidence type="ECO:0000313" key="2">
    <source>
        <dbReference type="EMBL" id="CEK90357.1"/>
    </source>
</evidence>
<dbReference type="EMBL" id="HACG01043496">
    <property type="protein sequence ID" value="CEK90361.1"/>
    <property type="molecule type" value="Transcribed_RNA"/>
</dbReference>
<dbReference type="EMBL" id="HACG01043497">
    <property type="protein sequence ID" value="CEK90362.1"/>
    <property type="molecule type" value="Transcribed_RNA"/>
</dbReference>
<dbReference type="EMBL" id="HACG01043492">
    <property type="protein sequence ID" value="CEK90357.1"/>
    <property type="molecule type" value="Transcribed_RNA"/>
</dbReference>
<dbReference type="EMBL" id="HACG01043494">
    <property type="protein sequence ID" value="CEK90359.1"/>
    <property type="molecule type" value="Transcribed_RNA"/>
</dbReference>
<accession>A0A0B7BAH0</accession>
<evidence type="ECO:0000313" key="12">
    <source>
        <dbReference type="EMBL" id="CEK90367.1"/>
    </source>
</evidence>
<dbReference type="EMBL" id="HACG01043495">
    <property type="protein sequence ID" value="CEK90360.1"/>
    <property type="molecule type" value="Transcribed_RNA"/>
</dbReference>
<dbReference type="EMBL" id="HACG01043501">
    <property type="protein sequence ID" value="CEK90366.1"/>
    <property type="molecule type" value="Transcribed_RNA"/>
</dbReference>
<proteinExistence type="predicted"/>
<evidence type="ECO:0000313" key="1">
    <source>
        <dbReference type="EMBL" id="CEK90356.1"/>
    </source>
</evidence>
<evidence type="ECO:0000313" key="6">
    <source>
        <dbReference type="EMBL" id="CEK90361.1"/>
    </source>
</evidence>
<dbReference type="EMBL" id="HACG01043493">
    <property type="protein sequence ID" value="CEK90358.1"/>
    <property type="molecule type" value="Transcribed_RNA"/>
</dbReference>
<evidence type="ECO:0000313" key="4">
    <source>
        <dbReference type="EMBL" id="CEK90359.1"/>
    </source>
</evidence>
<sequence>MTAIKVLQMFTTKLMLSWIGYVLIMINRSPQTTAMQWTQKDRQTKDRLVLEMQGCFLQTMATDQTWRDIEGRPQTSQLISLYELCK</sequence>
<reference evidence="4" key="1">
    <citation type="submission" date="2014-12" db="EMBL/GenBank/DDBJ databases">
        <title>Insight into the proteome of Arion vulgaris.</title>
        <authorList>
            <person name="Aradska J."/>
            <person name="Bulat T."/>
            <person name="Smidak R."/>
            <person name="Sarate P."/>
            <person name="Gangsoo J."/>
            <person name="Sialana F."/>
            <person name="Bilban M."/>
            <person name="Lubec G."/>
        </authorList>
    </citation>
    <scope>NUCLEOTIDE SEQUENCE</scope>
    <source>
        <tissue evidence="4">Skin</tissue>
    </source>
</reference>
<evidence type="ECO:0000313" key="11">
    <source>
        <dbReference type="EMBL" id="CEK90366.1"/>
    </source>
</evidence>
<dbReference type="EMBL" id="HACG01043498">
    <property type="protein sequence ID" value="CEK90363.1"/>
    <property type="molecule type" value="Transcribed_RNA"/>
</dbReference>
<dbReference type="EMBL" id="HACG01043491">
    <property type="protein sequence ID" value="CEK90356.1"/>
    <property type="molecule type" value="Transcribed_RNA"/>
</dbReference>
<evidence type="ECO:0000313" key="7">
    <source>
        <dbReference type="EMBL" id="CEK90362.1"/>
    </source>
</evidence>
<evidence type="ECO:0000313" key="5">
    <source>
        <dbReference type="EMBL" id="CEK90360.1"/>
    </source>
</evidence>
<name>A0A0B7BAH0_9EUPU</name>
<evidence type="ECO:0000313" key="8">
    <source>
        <dbReference type="EMBL" id="CEK90363.1"/>
    </source>
</evidence>
<evidence type="ECO:0000313" key="10">
    <source>
        <dbReference type="EMBL" id="CEK90365.1"/>
    </source>
</evidence>
<protein>
    <submittedName>
        <fullName evidence="4">Uncharacterized protein</fullName>
    </submittedName>
</protein>
<organism evidence="4">
    <name type="scientific">Arion vulgaris</name>
    <dbReference type="NCBI Taxonomy" id="1028688"/>
    <lineage>
        <taxon>Eukaryota</taxon>
        <taxon>Metazoa</taxon>
        <taxon>Spiralia</taxon>
        <taxon>Lophotrochozoa</taxon>
        <taxon>Mollusca</taxon>
        <taxon>Gastropoda</taxon>
        <taxon>Heterobranchia</taxon>
        <taxon>Euthyneura</taxon>
        <taxon>Panpulmonata</taxon>
        <taxon>Eupulmonata</taxon>
        <taxon>Stylommatophora</taxon>
        <taxon>Helicina</taxon>
        <taxon>Arionoidea</taxon>
        <taxon>Arionidae</taxon>
        <taxon>Arion</taxon>
    </lineage>
</organism>
<evidence type="ECO:0000313" key="9">
    <source>
        <dbReference type="EMBL" id="CEK90364.1"/>
    </source>
</evidence>
<evidence type="ECO:0000313" key="3">
    <source>
        <dbReference type="EMBL" id="CEK90358.1"/>
    </source>
</evidence>
<gene>
    <name evidence="4" type="primary">ORF176358</name>
    <name evidence="1" type="synonym">ORF176325</name>
    <name evidence="2" type="synonym">ORF176336</name>
    <name evidence="3" type="synonym">ORF176347</name>
    <name evidence="5" type="synonym">ORF176367</name>
    <name evidence="6" type="synonym">ORF176376</name>
    <name evidence="7" type="synonym">ORF176384</name>
    <name evidence="8" type="synonym">ORF176392</name>
    <name evidence="9" type="synonym">ORF176400</name>
    <name evidence="10" type="synonym">ORF176408</name>
    <name evidence="11" type="synonym">ORF176417</name>
    <name evidence="12" type="synonym">ORF176429</name>
</gene>
<dbReference type="EMBL" id="HACG01043500">
    <property type="protein sequence ID" value="CEK90365.1"/>
    <property type="molecule type" value="Transcribed_RNA"/>
</dbReference>
<dbReference type="AlphaFoldDB" id="A0A0B7BAH0"/>
<dbReference type="EMBL" id="HACG01043502">
    <property type="protein sequence ID" value="CEK90367.1"/>
    <property type="molecule type" value="Transcribed_RNA"/>
</dbReference>
<dbReference type="EMBL" id="HACG01043499">
    <property type="protein sequence ID" value="CEK90364.1"/>
    <property type="molecule type" value="Transcribed_RNA"/>
</dbReference>